<dbReference type="GO" id="GO:0090614">
    <property type="term" value="F:5'-methylthioadenosine deaminase activity"/>
    <property type="evidence" value="ECO:0007669"/>
    <property type="project" value="UniProtKB-UniRule"/>
</dbReference>
<evidence type="ECO:0000256" key="1">
    <source>
        <dbReference type="ARBA" id="ARBA00022723"/>
    </source>
</evidence>
<dbReference type="AlphaFoldDB" id="A0A9D1TLI1"/>
<evidence type="ECO:0000313" key="6">
    <source>
        <dbReference type="EMBL" id="HIV85576.1"/>
    </source>
</evidence>
<comment type="similarity">
    <text evidence="4">Belongs to the metallo-dependent hydrolases superfamily. MTA/SAH deaminase family.</text>
</comment>
<feature type="binding site" evidence="4">
    <location>
        <position position="66"/>
    </location>
    <ligand>
        <name>Zn(2+)</name>
        <dbReference type="ChEBI" id="CHEBI:29105"/>
    </ligand>
</feature>
<evidence type="ECO:0000256" key="4">
    <source>
        <dbReference type="HAMAP-Rule" id="MF_01281"/>
    </source>
</evidence>
<evidence type="ECO:0000313" key="7">
    <source>
        <dbReference type="Proteomes" id="UP000824162"/>
    </source>
</evidence>
<dbReference type="GO" id="GO:0050270">
    <property type="term" value="F:S-adenosylhomocysteine deaminase activity"/>
    <property type="evidence" value="ECO:0007669"/>
    <property type="project" value="UniProtKB-UniRule"/>
</dbReference>
<dbReference type="EMBL" id="DXIJ01000040">
    <property type="protein sequence ID" value="HIV85576.1"/>
    <property type="molecule type" value="Genomic_DNA"/>
</dbReference>
<dbReference type="PANTHER" id="PTHR43794:SF11">
    <property type="entry name" value="AMIDOHYDROLASE-RELATED DOMAIN-CONTAINING PROTEIN"/>
    <property type="match status" value="1"/>
</dbReference>
<gene>
    <name evidence="4" type="primary">mtaD</name>
    <name evidence="6" type="ORF">H9900_02065</name>
</gene>
<dbReference type="Gene3D" id="3.20.20.140">
    <property type="entry name" value="Metal-dependent hydrolases"/>
    <property type="match status" value="1"/>
</dbReference>
<organism evidence="6 7">
    <name type="scientific">Candidatus Monoglobus merdigallinarum</name>
    <dbReference type="NCBI Taxonomy" id="2838698"/>
    <lineage>
        <taxon>Bacteria</taxon>
        <taxon>Bacillati</taxon>
        <taxon>Bacillota</taxon>
        <taxon>Clostridia</taxon>
        <taxon>Monoglobales</taxon>
        <taxon>Monoglobaceae</taxon>
        <taxon>Monoglobus</taxon>
    </lineage>
</organism>
<reference evidence="6" key="2">
    <citation type="submission" date="2021-04" db="EMBL/GenBank/DDBJ databases">
        <authorList>
            <person name="Gilroy R."/>
        </authorList>
    </citation>
    <scope>NUCLEOTIDE SEQUENCE</scope>
    <source>
        <strain evidence="6">5790</strain>
    </source>
</reference>
<accession>A0A9D1TLI1</accession>
<comment type="catalytic activity">
    <reaction evidence="4">
        <text>S-methyl-5'-thioadenosine + H2O + H(+) = S-methyl-5'-thioinosine + NH4(+)</text>
        <dbReference type="Rhea" id="RHEA:25025"/>
        <dbReference type="ChEBI" id="CHEBI:15377"/>
        <dbReference type="ChEBI" id="CHEBI:15378"/>
        <dbReference type="ChEBI" id="CHEBI:17509"/>
        <dbReference type="ChEBI" id="CHEBI:28938"/>
        <dbReference type="ChEBI" id="CHEBI:48595"/>
        <dbReference type="EC" id="3.5.4.31"/>
    </reaction>
</comment>
<reference evidence="6" key="1">
    <citation type="journal article" date="2021" name="PeerJ">
        <title>Extensive microbial diversity within the chicken gut microbiome revealed by metagenomics and culture.</title>
        <authorList>
            <person name="Gilroy R."/>
            <person name="Ravi A."/>
            <person name="Getino M."/>
            <person name="Pursley I."/>
            <person name="Horton D.L."/>
            <person name="Alikhan N.F."/>
            <person name="Baker D."/>
            <person name="Gharbi K."/>
            <person name="Hall N."/>
            <person name="Watson M."/>
            <person name="Adriaenssens E.M."/>
            <person name="Foster-Nyarko E."/>
            <person name="Jarju S."/>
            <person name="Secka A."/>
            <person name="Antonio M."/>
            <person name="Oren A."/>
            <person name="Chaudhuri R.R."/>
            <person name="La Ragione R."/>
            <person name="Hildebrand F."/>
            <person name="Pallen M.J."/>
        </authorList>
    </citation>
    <scope>NUCLEOTIDE SEQUENCE</scope>
    <source>
        <strain evidence="6">5790</strain>
    </source>
</reference>
<dbReference type="EC" id="3.5.4.31" evidence="4"/>
<protein>
    <recommendedName>
        <fullName evidence="4">5-methylthioadenosine/S-adenosylhomocysteine deaminase</fullName>
        <shortName evidence="4">MTA/SAH deaminase</shortName>
        <ecNumber evidence="4">3.5.4.28</ecNumber>
        <ecNumber evidence="4">3.5.4.31</ecNumber>
    </recommendedName>
</protein>
<dbReference type="SUPFAM" id="SSF51556">
    <property type="entry name" value="Metallo-dependent hydrolases"/>
    <property type="match status" value="1"/>
</dbReference>
<dbReference type="PANTHER" id="PTHR43794">
    <property type="entry name" value="AMINOHYDROLASE SSNA-RELATED"/>
    <property type="match status" value="1"/>
</dbReference>
<dbReference type="CDD" id="cd01298">
    <property type="entry name" value="ATZ_TRZ_like"/>
    <property type="match status" value="1"/>
</dbReference>
<dbReference type="Pfam" id="PF01979">
    <property type="entry name" value="Amidohydro_1"/>
    <property type="match status" value="1"/>
</dbReference>
<sequence length="400" mass="44321">MSSILFDNITIITMEDSCRVIENGFVSTRGSRIDYVGQKRPQGDFDVIIDGRNKVLMPGLINTHSHLAMTLLRGYADDMNLQDWLYNKIFPFEDKLTAGDITEGSRIGIDEMLAGGTTCFSDMYFFQAETGRVAADKGIRAVLSDCVNFDGYDKKVRLMEQMAEEFKSNDLIRFTFSPHAIYTCSFELLKKCGEYAKNHNMPIHTHLAETQKEFDDCMAEHGMTPTEYMESTGIFENPAIAAHCVVMTENDIEILKRHNVSVAHNPMSNLKLASGVAPVPEMLKAGINVALGTDGASSNNSLDMFEEMKAAALVHKGVTRNPTVMDAFTVLKMATISGAKALGYDDLGALKSGWLADMIVLDFDKPHLKPLHNVMSSVVYSAKCSDVEYTVVNGKIVYKR</sequence>
<feature type="binding site" evidence="4">
    <location>
        <position position="93"/>
    </location>
    <ligand>
        <name>substrate</name>
    </ligand>
</feature>
<dbReference type="Proteomes" id="UP000824162">
    <property type="component" value="Unassembled WGS sequence"/>
</dbReference>
<dbReference type="InterPro" id="IPR006680">
    <property type="entry name" value="Amidohydro-rel"/>
</dbReference>
<comment type="function">
    <text evidence="4">Catalyzes the deamination of 5-methylthioadenosine and S-adenosyl-L-homocysteine into 5-methylthioinosine and S-inosyl-L-homocysteine, respectively. Is also able to deaminate adenosine.</text>
</comment>
<feature type="binding site" evidence="4">
    <location>
        <position position="206"/>
    </location>
    <ligand>
        <name>Zn(2+)</name>
        <dbReference type="ChEBI" id="CHEBI:29105"/>
    </ligand>
</feature>
<dbReference type="HAMAP" id="MF_01281">
    <property type="entry name" value="MTA_SAH_deamin"/>
    <property type="match status" value="1"/>
</dbReference>
<feature type="binding site" evidence="4">
    <location>
        <position position="64"/>
    </location>
    <ligand>
        <name>Zn(2+)</name>
        <dbReference type="ChEBI" id="CHEBI:29105"/>
    </ligand>
</feature>
<keyword evidence="2 4" id="KW-0378">Hydrolase</keyword>
<dbReference type="InterPro" id="IPR032466">
    <property type="entry name" value="Metal_Hydrolase"/>
</dbReference>
<keyword evidence="1 4" id="KW-0479">Metal-binding</keyword>
<dbReference type="SUPFAM" id="SSF51338">
    <property type="entry name" value="Composite domain of metallo-dependent hydrolases"/>
    <property type="match status" value="1"/>
</dbReference>
<comment type="caution">
    <text evidence="4">Lacks conserved residue(s) required for the propagation of feature annotation.</text>
</comment>
<comment type="catalytic activity">
    <reaction evidence="4">
        <text>S-adenosyl-L-homocysteine + H2O + H(+) = S-inosyl-L-homocysteine + NH4(+)</text>
        <dbReference type="Rhea" id="RHEA:20716"/>
        <dbReference type="ChEBI" id="CHEBI:15377"/>
        <dbReference type="ChEBI" id="CHEBI:15378"/>
        <dbReference type="ChEBI" id="CHEBI:28938"/>
        <dbReference type="ChEBI" id="CHEBI:57856"/>
        <dbReference type="ChEBI" id="CHEBI:57985"/>
        <dbReference type="EC" id="3.5.4.28"/>
    </reaction>
</comment>
<evidence type="ECO:0000259" key="5">
    <source>
        <dbReference type="Pfam" id="PF01979"/>
    </source>
</evidence>
<comment type="cofactor">
    <cofactor evidence="4">
        <name>Zn(2+)</name>
        <dbReference type="ChEBI" id="CHEBI:29105"/>
    </cofactor>
    <text evidence="4">Binds 1 zinc ion per subunit.</text>
</comment>
<dbReference type="FunFam" id="3.20.20.140:FF:000014">
    <property type="entry name" value="5-methylthioadenosine/S-adenosylhomocysteine deaminase"/>
    <property type="match status" value="1"/>
</dbReference>
<evidence type="ECO:0000256" key="3">
    <source>
        <dbReference type="ARBA" id="ARBA00022833"/>
    </source>
</evidence>
<dbReference type="GO" id="GO:0046872">
    <property type="term" value="F:metal ion binding"/>
    <property type="evidence" value="ECO:0007669"/>
    <property type="project" value="UniProtKB-KW"/>
</dbReference>
<dbReference type="InterPro" id="IPR023512">
    <property type="entry name" value="Deaminase_MtaD/DadD"/>
</dbReference>
<dbReference type="Gene3D" id="2.30.40.10">
    <property type="entry name" value="Urease, subunit C, domain 1"/>
    <property type="match status" value="1"/>
</dbReference>
<feature type="binding site" evidence="4">
    <location>
        <position position="209"/>
    </location>
    <ligand>
        <name>substrate</name>
    </ligand>
</feature>
<dbReference type="InterPro" id="IPR050287">
    <property type="entry name" value="MTA/SAH_deaminase"/>
</dbReference>
<name>A0A9D1TLI1_9FIRM</name>
<keyword evidence="3 4" id="KW-0862">Zinc</keyword>
<feature type="binding site" evidence="4">
    <location>
        <position position="294"/>
    </location>
    <ligand>
        <name>Zn(2+)</name>
        <dbReference type="ChEBI" id="CHEBI:29105"/>
    </ligand>
</feature>
<feature type="domain" description="Amidohydrolase-related" evidence="5">
    <location>
        <begin position="55"/>
        <end position="397"/>
    </location>
</feature>
<evidence type="ECO:0000256" key="2">
    <source>
        <dbReference type="ARBA" id="ARBA00022801"/>
    </source>
</evidence>
<feature type="binding site" evidence="4">
    <location>
        <position position="294"/>
    </location>
    <ligand>
        <name>substrate</name>
    </ligand>
</feature>
<dbReference type="EC" id="3.5.4.28" evidence="4"/>
<feature type="binding site" evidence="4">
    <location>
        <position position="179"/>
    </location>
    <ligand>
        <name>substrate</name>
    </ligand>
</feature>
<dbReference type="InterPro" id="IPR011059">
    <property type="entry name" value="Metal-dep_hydrolase_composite"/>
</dbReference>
<comment type="caution">
    <text evidence="6">The sequence shown here is derived from an EMBL/GenBank/DDBJ whole genome shotgun (WGS) entry which is preliminary data.</text>
</comment>
<proteinExistence type="inferred from homology"/>